<evidence type="ECO:0000313" key="3">
    <source>
        <dbReference type="Proteomes" id="UP000774804"/>
    </source>
</evidence>
<evidence type="ECO:0000313" key="1">
    <source>
        <dbReference type="EMBL" id="KAG2907814.1"/>
    </source>
</evidence>
<dbReference type="EMBL" id="RCMK01000919">
    <property type="protein sequence ID" value="KAG2907814.1"/>
    <property type="molecule type" value="Genomic_DNA"/>
</dbReference>
<evidence type="ECO:0000313" key="2">
    <source>
        <dbReference type="EMBL" id="KAG2920352.1"/>
    </source>
</evidence>
<accession>A0A8T1CDL5</accession>
<comment type="caution">
    <text evidence="2">The sequence shown here is derived from an EMBL/GenBank/DDBJ whole genome shotgun (WGS) entry which is preliminary data.</text>
</comment>
<dbReference type="Proteomes" id="UP000774804">
    <property type="component" value="Unassembled WGS sequence"/>
</dbReference>
<proteinExistence type="predicted"/>
<dbReference type="AlphaFoldDB" id="A0A8T1CDL5"/>
<organism evidence="2 3">
    <name type="scientific">Phytophthora cactorum</name>
    <dbReference type="NCBI Taxonomy" id="29920"/>
    <lineage>
        <taxon>Eukaryota</taxon>
        <taxon>Sar</taxon>
        <taxon>Stramenopiles</taxon>
        <taxon>Oomycota</taxon>
        <taxon>Peronosporomycetes</taxon>
        <taxon>Peronosporales</taxon>
        <taxon>Peronosporaceae</taxon>
        <taxon>Phytophthora</taxon>
    </lineage>
</organism>
<name>A0A8T1CDL5_9STRA</name>
<sequence length="106" mass="11543">MSNTCPGCLRRCLDCDASKLEAATSSASRSATRYRVDKWDSMASSGEWRLLSSPLAPSCCARLTAFPGTTTLSDTDKKKDSTKVPRSLLNTPFQWCMGYMALAHGL</sequence>
<gene>
    <name evidence="2" type="ORF">PC115_g9855</name>
    <name evidence="1" type="ORF">PC117_g20123</name>
</gene>
<protein>
    <submittedName>
        <fullName evidence="2">Uncharacterized protein</fullName>
    </submittedName>
</protein>
<reference evidence="2" key="1">
    <citation type="submission" date="2018-10" db="EMBL/GenBank/DDBJ databases">
        <title>Effector identification in a new, highly contiguous assembly of the strawberry crown rot pathogen Phytophthora cactorum.</title>
        <authorList>
            <person name="Armitage A.D."/>
            <person name="Nellist C.F."/>
            <person name="Bates H."/>
            <person name="Vickerstaff R.J."/>
            <person name="Harrison R.J."/>
        </authorList>
    </citation>
    <scope>NUCLEOTIDE SEQUENCE</scope>
    <source>
        <strain evidence="2">4032</strain>
        <strain evidence="1">4040</strain>
    </source>
</reference>
<dbReference type="EMBL" id="RCMI01000279">
    <property type="protein sequence ID" value="KAG2920352.1"/>
    <property type="molecule type" value="Genomic_DNA"/>
</dbReference>
<dbReference type="Proteomes" id="UP000736787">
    <property type="component" value="Unassembled WGS sequence"/>
</dbReference>